<dbReference type="InterPro" id="IPR000477">
    <property type="entry name" value="RT_dom"/>
</dbReference>
<dbReference type="AlphaFoldDB" id="A0A8S2WG51"/>
<dbReference type="Pfam" id="PF00078">
    <property type="entry name" value="RVT_1"/>
    <property type="match status" value="1"/>
</dbReference>
<organism evidence="2 3">
    <name type="scientific">Rotaria magnacalcarata</name>
    <dbReference type="NCBI Taxonomy" id="392030"/>
    <lineage>
        <taxon>Eukaryota</taxon>
        <taxon>Metazoa</taxon>
        <taxon>Spiralia</taxon>
        <taxon>Gnathifera</taxon>
        <taxon>Rotifera</taxon>
        <taxon>Eurotatoria</taxon>
        <taxon>Bdelloidea</taxon>
        <taxon>Philodinida</taxon>
        <taxon>Philodinidae</taxon>
        <taxon>Rotaria</taxon>
    </lineage>
</organism>
<evidence type="ECO:0000313" key="2">
    <source>
        <dbReference type="EMBL" id="CAF4434939.1"/>
    </source>
</evidence>
<name>A0A8S2WG51_9BILA</name>
<evidence type="ECO:0000259" key="1">
    <source>
        <dbReference type="PROSITE" id="PS50878"/>
    </source>
</evidence>
<dbReference type="SUPFAM" id="SSF56672">
    <property type="entry name" value="DNA/RNA polymerases"/>
    <property type="match status" value="1"/>
</dbReference>
<dbReference type="EMBL" id="CAJOBJ010065066">
    <property type="protein sequence ID" value="CAF4434939.1"/>
    <property type="molecule type" value="Genomic_DNA"/>
</dbReference>
<dbReference type="Proteomes" id="UP000681720">
    <property type="component" value="Unassembled WGS sequence"/>
</dbReference>
<feature type="non-terminal residue" evidence="2">
    <location>
        <position position="1"/>
    </location>
</feature>
<evidence type="ECO:0000313" key="3">
    <source>
        <dbReference type="Proteomes" id="UP000681720"/>
    </source>
</evidence>
<feature type="domain" description="Reverse transcriptase" evidence="1">
    <location>
        <begin position="46"/>
        <end position="302"/>
    </location>
</feature>
<dbReference type="InterPro" id="IPR043502">
    <property type="entry name" value="DNA/RNA_pol_sf"/>
</dbReference>
<accession>A0A8S2WG51</accession>
<proteinExistence type="predicted"/>
<gene>
    <name evidence="2" type="ORF">GIL414_LOCUS31701</name>
</gene>
<dbReference type="PROSITE" id="PS50878">
    <property type="entry name" value="RT_POL"/>
    <property type="match status" value="1"/>
</dbReference>
<comment type="caution">
    <text evidence="2">The sequence shown here is derived from an EMBL/GenBank/DDBJ whole genome shotgun (WGS) entry which is preliminary data.</text>
</comment>
<sequence length="373" mass="42479">KKSNIVKPHPYTDSPLIDYDNVDEPIPEVKLDKLILTVQTKRKKKSLDAHAIMPKAWKDTRMLLLAKKESICPPSLTRPIYLIDSFLKERFITRQSVGFQRRFSSPNSFIVILGGYSLMSNSAPVCTIFIDFRSAFDQLCHEGCVGELKRLGIPPSYLRWIGAWLLDRRCFIDINGNKSRWFSIEKGGPQGSVLTPTVFIIYHNDMGQFLSECTCHFFADDVAAIVSGQLGVRYTSQCIDLERRVKSFLDSLEYYSCLADQPLNRTNSARAIGSPKFNVMFASGDDNRICWKPEYKYLGYIISSRLGWGKLLKDVQCKVSLRKALFYSHVLPPFTWALKLLIFENFDLYVVLYTALSGTNILQSDYILNGISA</sequence>
<protein>
    <recommendedName>
        <fullName evidence="1">Reverse transcriptase domain-containing protein</fullName>
    </recommendedName>
</protein>
<dbReference type="PANTHER" id="PTHR33332">
    <property type="entry name" value="REVERSE TRANSCRIPTASE DOMAIN-CONTAINING PROTEIN"/>
    <property type="match status" value="1"/>
</dbReference>
<reference evidence="2" key="1">
    <citation type="submission" date="2021-02" db="EMBL/GenBank/DDBJ databases">
        <authorList>
            <person name="Nowell W R."/>
        </authorList>
    </citation>
    <scope>NUCLEOTIDE SEQUENCE</scope>
</reference>